<evidence type="ECO:0000313" key="8">
    <source>
        <dbReference type="Proteomes" id="UP000289166"/>
    </source>
</evidence>
<dbReference type="PROSITE" id="PS50885">
    <property type="entry name" value="HAMP"/>
    <property type="match status" value="1"/>
</dbReference>
<proteinExistence type="inferred from homology"/>
<dbReference type="AlphaFoldDB" id="A0A4Q0I563"/>
<dbReference type="PANTHER" id="PTHR32089">
    <property type="entry name" value="METHYL-ACCEPTING CHEMOTAXIS PROTEIN MCPB"/>
    <property type="match status" value="1"/>
</dbReference>
<evidence type="ECO:0000256" key="2">
    <source>
        <dbReference type="ARBA" id="ARBA00029447"/>
    </source>
</evidence>
<feature type="transmembrane region" description="Helical" evidence="4">
    <location>
        <begin position="38"/>
        <end position="58"/>
    </location>
</feature>
<evidence type="ECO:0000256" key="3">
    <source>
        <dbReference type="PROSITE-ProRule" id="PRU00284"/>
    </source>
</evidence>
<dbReference type="SUPFAM" id="SSF58104">
    <property type="entry name" value="Methyl-accepting chemotaxis protein (MCP) signaling domain"/>
    <property type="match status" value="1"/>
</dbReference>
<dbReference type="GO" id="GO:0007165">
    <property type="term" value="P:signal transduction"/>
    <property type="evidence" value="ECO:0007669"/>
    <property type="project" value="UniProtKB-KW"/>
</dbReference>
<sequence>MKKPRRTSSPLRVAYLFSAILAVSNGVFIYIMSGKRPAALITNILVCAFIAFTIKVATDITFKRIVSKINMDMEKVNQGDLSQLIETEDTGEVKKISEAVNSMLREICALIESFLSISSLIMESTEKVSAAAESASQAMDEISKTVDQIAVGASSQANEAQQGVQVMDKLSEQISLVYQNYNSITDDTRKISDLNNVGLQSVKVLRDRAKENYDTTEKIFSVVEKLTNGVKDIGSFVESIESIAEQTNLLALNAAIEAARAGEAGKGFAVVADEVRKLADQSRKSTEEINLLMNSIQEESVLAIESMEIMRRVSADQNDAVNQTDSAFSDIANAINSIVLRINDVNQAVAKMQNDKGEVISAIENISAVSMETAAFSKGVAATTDHQLKYIGDMKGASSRLNELVEELDGRLAKYKIK</sequence>
<evidence type="ECO:0000313" key="7">
    <source>
        <dbReference type="EMBL" id="RXE59428.1"/>
    </source>
</evidence>
<dbReference type="InterPro" id="IPR004089">
    <property type="entry name" value="MCPsignal_dom"/>
</dbReference>
<dbReference type="InterPro" id="IPR003660">
    <property type="entry name" value="HAMP_dom"/>
</dbReference>
<evidence type="ECO:0000256" key="1">
    <source>
        <dbReference type="ARBA" id="ARBA00023224"/>
    </source>
</evidence>
<feature type="domain" description="HAMP" evidence="6">
    <location>
        <begin position="73"/>
        <end position="112"/>
    </location>
</feature>
<dbReference type="PANTHER" id="PTHR32089:SF112">
    <property type="entry name" value="LYSOZYME-LIKE PROTEIN-RELATED"/>
    <property type="match status" value="1"/>
</dbReference>
<keyword evidence="1 3" id="KW-0807">Transducer</keyword>
<protein>
    <submittedName>
        <fullName evidence="7">Methyl-accepting chemotaxis protein</fullName>
    </submittedName>
</protein>
<dbReference type="Gene3D" id="1.10.287.950">
    <property type="entry name" value="Methyl-accepting chemotaxis protein"/>
    <property type="match status" value="1"/>
</dbReference>
<accession>A0A4Q0I563</accession>
<dbReference type="SMART" id="SM00283">
    <property type="entry name" value="MA"/>
    <property type="match status" value="1"/>
</dbReference>
<dbReference type="Pfam" id="PF00015">
    <property type="entry name" value="MCPsignal"/>
    <property type="match status" value="1"/>
</dbReference>
<gene>
    <name evidence="7" type="ORF">EFD62_07160</name>
</gene>
<keyword evidence="8" id="KW-1185">Reference proteome</keyword>
<evidence type="ECO:0000259" key="6">
    <source>
        <dbReference type="PROSITE" id="PS50885"/>
    </source>
</evidence>
<dbReference type="Proteomes" id="UP000289166">
    <property type="component" value="Unassembled WGS sequence"/>
</dbReference>
<dbReference type="OrthoDB" id="1937480at2"/>
<comment type="caution">
    <text evidence="7">The sequence shown here is derived from an EMBL/GenBank/DDBJ whole genome shotgun (WGS) entry which is preliminary data.</text>
</comment>
<feature type="transmembrane region" description="Helical" evidence="4">
    <location>
        <begin position="12"/>
        <end position="32"/>
    </location>
</feature>
<keyword evidence="4" id="KW-1133">Transmembrane helix</keyword>
<organism evidence="7 8">
    <name type="scientific">Acetivibrio mesophilus</name>
    <dbReference type="NCBI Taxonomy" id="2487273"/>
    <lineage>
        <taxon>Bacteria</taxon>
        <taxon>Bacillati</taxon>
        <taxon>Bacillota</taxon>
        <taxon>Clostridia</taxon>
        <taxon>Eubacteriales</taxon>
        <taxon>Oscillospiraceae</taxon>
        <taxon>Acetivibrio</taxon>
    </lineage>
</organism>
<dbReference type="RefSeq" id="WP_069195703.1">
    <property type="nucleotide sequence ID" value="NZ_RLII01000006.1"/>
</dbReference>
<keyword evidence="4" id="KW-0472">Membrane</keyword>
<feature type="domain" description="Methyl-accepting transducer" evidence="5">
    <location>
        <begin position="131"/>
        <end position="367"/>
    </location>
</feature>
<reference evidence="8" key="1">
    <citation type="submission" date="2018-11" db="EMBL/GenBank/DDBJ databases">
        <title>Genome sequencing of a novel mesophilic and cellulolytic organism within the genus Hungateiclostridium.</title>
        <authorList>
            <person name="Rettenmaier R."/>
            <person name="Liebl W."/>
            <person name="Zverlov V."/>
        </authorList>
    </citation>
    <scope>NUCLEOTIDE SEQUENCE [LARGE SCALE GENOMIC DNA]</scope>
    <source>
        <strain evidence="8">N2K1</strain>
    </source>
</reference>
<evidence type="ECO:0000259" key="5">
    <source>
        <dbReference type="PROSITE" id="PS50111"/>
    </source>
</evidence>
<dbReference type="EMBL" id="RLII01000006">
    <property type="protein sequence ID" value="RXE59428.1"/>
    <property type="molecule type" value="Genomic_DNA"/>
</dbReference>
<name>A0A4Q0I563_9FIRM</name>
<dbReference type="GO" id="GO:0016020">
    <property type="term" value="C:membrane"/>
    <property type="evidence" value="ECO:0007669"/>
    <property type="project" value="InterPro"/>
</dbReference>
<evidence type="ECO:0000256" key="4">
    <source>
        <dbReference type="SAM" id="Phobius"/>
    </source>
</evidence>
<keyword evidence="4" id="KW-0812">Transmembrane</keyword>
<comment type="similarity">
    <text evidence="2">Belongs to the methyl-accepting chemotaxis (MCP) protein family.</text>
</comment>
<dbReference type="PROSITE" id="PS50111">
    <property type="entry name" value="CHEMOTAXIS_TRANSDUC_2"/>
    <property type="match status" value="1"/>
</dbReference>